<dbReference type="Pfam" id="PF00392">
    <property type="entry name" value="GntR"/>
    <property type="match status" value="1"/>
</dbReference>
<dbReference type="SUPFAM" id="SSF46785">
    <property type="entry name" value="Winged helix' DNA-binding domain"/>
    <property type="match status" value="1"/>
</dbReference>
<accession>A0A7C2JYX3</accession>
<name>A0A7C2JYX3_9PLAN</name>
<evidence type="ECO:0000256" key="3">
    <source>
        <dbReference type="ARBA" id="ARBA00023163"/>
    </source>
</evidence>
<protein>
    <submittedName>
        <fullName evidence="6">GntR family transcriptional regulator</fullName>
    </submittedName>
</protein>
<dbReference type="PROSITE" id="PS50949">
    <property type="entry name" value="HTH_GNTR"/>
    <property type="match status" value="1"/>
</dbReference>
<keyword evidence="2" id="KW-0238">DNA-binding</keyword>
<dbReference type="PANTHER" id="PTHR43537:SF24">
    <property type="entry name" value="GLUCONATE OPERON TRANSCRIPTIONAL REPRESSOR"/>
    <property type="match status" value="1"/>
</dbReference>
<evidence type="ECO:0000256" key="1">
    <source>
        <dbReference type="ARBA" id="ARBA00023015"/>
    </source>
</evidence>
<dbReference type="GO" id="GO:0003677">
    <property type="term" value="F:DNA binding"/>
    <property type="evidence" value="ECO:0007669"/>
    <property type="project" value="UniProtKB-KW"/>
</dbReference>
<sequence>MAGQHLVTQELAERFGVSHTPIREALIALGGIGLITLQPNRGALVRQISAKEVREVCRVRRALECEAVRSACGRIDRAELEKLRDELQKLRGLNGRANARSIAKARDIDSRLHDLIAQSARNAFLANELNRLKMLFRAFRDVAWEHDHAHNNFQRLAEEAAEHLAIVDALVAGNRPAATAAMSRHLISGMKYWSRALPVSTDTPSPAGRRARRNGSHP</sequence>
<dbReference type="EMBL" id="DSOK01000208">
    <property type="protein sequence ID" value="HEN15245.1"/>
    <property type="molecule type" value="Genomic_DNA"/>
</dbReference>
<keyword evidence="1" id="KW-0805">Transcription regulation</keyword>
<dbReference type="InterPro" id="IPR008920">
    <property type="entry name" value="TF_FadR/GntR_C"/>
</dbReference>
<dbReference type="InterPro" id="IPR011711">
    <property type="entry name" value="GntR_C"/>
</dbReference>
<dbReference type="InterPro" id="IPR036390">
    <property type="entry name" value="WH_DNA-bd_sf"/>
</dbReference>
<dbReference type="GO" id="GO:0003700">
    <property type="term" value="F:DNA-binding transcription factor activity"/>
    <property type="evidence" value="ECO:0007669"/>
    <property type="project" value="InterPro"/>
</dbReference>
<organism evidence="6">
    <name type="scientific">Schlesneria paludicola</name>
    <dbReference type="NCBI Taxonomy" id="360056"/>
    <lineage>
        <taxon>Bacteria</taxon>
        <taxon>Pseudomonadati</taxon>
        <taxon>Planctomycetota</taxon>
        <taxon>Planctomycetia</taxon>
        <taxon>Planctomycetales</taxon>
        <taxon>Planctomycetaceae</taxon>
        <taxon>Schlesneria</taxon>
    </lineage>
</organism>
<gene>
    <name evidence="6" type="ORF">ENQ76_07235</name>
</gene>
<dbReference type="SMART" id="SM00895">
    <property type="entry name" value="FCD"/>
    <property type="match status" value="1"/>
</dbReference>
<reference evidence="6" key="1">
    <citation type="journal article" date="2020" name="mSystems">
        <title>Genome- and Community-Level Interaction Insights into Carbon Utilization and Element Cycling Functions of Hydrothermarchaeota in Hydrothermal Sediment.</title>
        <authorList>
            <person name="Zhou Z."/>
            <person name="Liu Y."/>
            <person name="Xu W."/>
            <person name="Pan J."/>
            <person name="Luo Z.H."/>
            <person name="Li M."/>
        </authorList>
    </citation>
    <scope>NUCLEOTIDE SEQUENCE [LARGE SCALE GENOMIC DNA]</scope>
    <source>
        <strain evidence="6">SpSt-339</strain>
    </source>
</reference>
<evidence type="ECO:0000313" key="6">
    <source>
        <dbReference type="EMBL" id="HEN15245.1"/>
    </source>
</evidence>
<proteinExistence type="predicted"/>
<dbReference type="AlphaFoldDB" id="A0A7C2JYX3"/>
<dbReference type="PANTHER" id="PTHR43537">
    <property type="entry name" value="TRANSCRIPTIONAL REGULATOR, GNTR FAMILY"/>
    <property type="match status" value="1"/>
</dbReference>
<evidence type="ECO:0000259" key="5">
    <source>
        <dbReference type="PROSITE" id="PS50949"/>
    </source>
</evidence>
<comment type="caution">
    <text evidence="6">The sequence shown here is derived from an EMBL/GenBank/DDBJ whole genome shotgun (WGS) entry which is preliminary data.</text>
</comment>
<dbReference type="SUPFAM" id="SSF48008">
    <property type="entry name" value="GntR ligand-binding domain-like"/>
    <property type="match status" value="1"/>
</dbReference>
<evidence type="ECO:0000256" key="4">
    <source>
        <dbReference type="SAM" id="MobiDB-lite"/>
    </source>
</evidence>
<dbReference type="Pfam" id="PF07729">
    <property type="entry name" value="FCD"/>
    <property type="match status" value="1"/>
</dbReference>
<keyword evidence="3" id="KW-0804">Transcription</keyword>
<dbReference type="Gene3D" id="1.10.10.10">
    <property type="entry name" value="Winged helix-like DNA-binding domain superfamily/Winged helix DNA-binding domain"/>
    <property type="match status" value="1"/>
</dbReference>
<feature type="compositionally biased region" description="Basic residues" evidence="4">
    <location>
        <begin position="209"/>
        <end position="218"/>
    </location>
</feature>
<dbReference type="InterPro" id="IPR036388">
    <property type="entry name" value="WH-like_DNA-bd_sf"/>
</dbReference>
<feature type="region of interest" description="Disordered" evidence="4">
    <location>
        <begin position="198"/>
        <end position="218"/>
    </location>
</feature>
<evidence type="ECO:0000256" key="2">
    <source>
        <dbReference type="ARBA" id="ARBA00023125"/>
    </source>
</evidence>
<dbReference type="Gene3D" id="1.20.120.530">
    <property type="entry name" value="GntR ligand-binding domain-like"/>
    <property type="match status" value="1"/>
</dbReference>
<dbReference type="InterPro" id="IPR000524">
    <property type="entry name" value="Tscrpt_reg_HTH_GntR"/>
</dbReference>
<feature type="domain" description="HTH gntR-type" evidence="5">
    <location>
        <begin position="1"/>
        <end position="48"/>
    </location>
</feature>